<feature type="compositionally biased region" description="Low complexity" evidence="1">
    <location>
        <begin position="46"/>
        <end position="74"/>
    </location>
</feature>
<reference evidence="3" key="1">
    <citation type="journal article" date="2010" name="Genome Biol.">
        <title>Genome sequence of the necrotrophic plant pathogen Pythium ultimum reveals original pathogenicity mechanisms and effector repertoire.</title>
        <authorList>
            <person name="Levesque C.A."/>
            <person name="Brouwer H."/>
            <person name="Cano L."/>
            <person name="Hamilton J.P."/>
            <person name="Holt C."/>
            <person name="Huitema E."/>
            <person name="Raffaele S."/>
            <person name="Robideau G.P."/>
            <person name="Thines M."/>
            <person name="Win J."/>
            <person name="Zerillo M.M."/>
            <person name="Beakes G.W."/>
            <person name="Boore J.L."/>
            <person name="Busam D."/>
            <person name="Dumas B."/>
            <person name="Ferriera S."/>
            <person name="Fuerstenberg S.I."/>
            <person name="Gachon C.M."/>
            <person name="Gaulin E."/>
            <person name="Govers F."/>
            <person name="Grenville-Briggs L."/>
            <person name="Horner N."/>
            <person name="Hostetler J."/>
            <person name="Jiang R.H."/>
            <person name="Johnson J."/>
            <person name="Krajaejun T."/>
            <person name="Lin H."/>
            <person name="Meijer H.J."/>
            <person name="Moore B."/>
            <person name="Morris P."/>
            <person name="Phuntmart V."/>
            <person name="Puiu D."/>
            <person name="Shetty J."/>
            <person name="Stajich J.E."/>
            <person name="Tripathy S."/>
            <person name="Wawra S."/>
            <person name="van West P."/>
            <person name="Whitty B.R."/>
            <person name="Coutinho P.M."/>
            <person name="Henrissat B."/>
            <person name="Martin F."/>
            <person name="Thomas P.D."/>
            <person name="Tyler B.M."/>
            <person name="De Vries R.P."/>
            <person name="Kamoun S."/>
            <person name="Yandell M."/>
            <person name="Tisserat N."/>
            <person name="Buell C.R."/>
        </authorList>
    </citation>
    <scope>NUCLEOTIDE SEQUENCE</scope>
    <source>
        <strain evidence="3">DAOM:BR144</strain>
    </source>
</reference>
<evidence type="ECO:0000313" key="2">
    <source>
        <dbReference type="EnsemblProtists" id="PYU1_T014349"/>
    </source>
</evidence>
<accession>K3XAV0</accession>
<keyword evidence="3" id="KW-1185">Reference proteome</keyword>
<feature type="region of interest" description="Disordered" evidence="1">
    <location>
        <begin position="1"/>
        <end position="87"/>
    </location>
</feature>
<evidence type="ECO:0000256" key="1">
    <source>
        <dbReference type="SAM" id="MobiDB-lite"/>
    </source>
</evidence>
<dbReference type="AlphaFoldDB" id="K3XAV0"/>
<dbReference type="InterPro" id="IPR016197">
    <property type="entry name" value="Chromo-like_dom_sf"/>
</dbReference>
<dbReference type="EMBL" id="GL376565">
    <property type="status" value="NOT_ANNOTATED_CDS"/>
    <property type="molecule type" value="Genomic_DNA"/>
</dbReference>
<feature type="compositionally biased region" description="Polar residues" evidence="1">
    <location>
        <begin position="102"/>
        <end position="118"/>
    </location>
</feature>
<proteinExistence type="predicted"/>
<dbReference type="CDD" id="cd00024">
    <property type="entry name" value="CD_CSD"/>
    <property type="match status" value="1"/>
</dbReference>
<feature type="compositionally biased region" description="Low complexity" evidence="1">
    <location>
        <begin position="12"/>
        <end position="29"/>
    </location>
</feature>
<reference evidence="2" key="3">
    <citation type="submission" date="2015-02" db="UniProtKB">
        <authorList>
            <consortium name="EnsemblProtists"/>
        </authorList>
    </citation>
    <scope>IDENTIFICATION</scope>
    <source>
        <strain evidence="2">DAOM BR144</strain>
    </source>
</reference>
<reference evidence="3" key="2">
    <citation type="submission" date="2010-04" db="EMBL/GenBank/DDBJ databases">
        <authorList>
            <person name="Buell R."/>
            <person name="Hamilton J."/>
            <person name="Hostetler J."/>
        </authorList>
    </citation>
    <scope>NUCLEOTIDE SEQUENCE [LARGE SCALE GENOMIC DNA]</scope>
    <source>
        <strain evidence="3">DAOM:BR144</strain>
    </source>
</reference>
<dbReference type="InParanoid" id="K3XAV0"/>
<dbReference type="HOGENOM" id="CLU_889912_0_0_1"/>
<name>K3XAV0_GLOUD</name>
<feature type="region of interest" description="Disordered" evidence="1">
    <location>
        <begin position="155"/>
        <end position="179"/>
    </location>
</feature>
<dbReference type="Proteomes" id="UP000019132">
    <property type="component" value="Unassembled WGS sequence"/>
</dbReference>
<sequence>MSLLATHPIVPAPSASPSKLTTPSPTTSACEMAAATPTTSASEMGAAARTTSASETTTAAPTASASETASQQAANESMPQDRDASGAETGVLLRDDRDGAMVSSNEPALQVSGGTRPSSEFRDTHLVDALVASGLLESDDEGGSRRKRRRLRIVDDEETKEEGGAEEAEEADHSESNAADDAEWVVSRILGRRGRGLSLEYLVQWQDRTSDWLPLDALDKCRELVTVYDRYLVEHPTMSVPFGQFIAADLPSIRLMADSPKDDCALHAVQMALELMGGMESAARELETLSTRFLARMSATEYKRFGGLKDAQD</sequence>
<dbReference type="VEuPathDB" id="FungiDB:PYU1_G014319"/>
<dbReference type="EnsemblProtists" id="PYU1_T014349">
    <property type="protein sequence ID" value="PYU1_T014349"/>
    <property type="gene ID" value="PYU1_G014319"/>
</dbReference>
<feature type="region of interest" description="Disordered" evidence="1">
    <location>
        <begin position="100"/>
        <end position="121"/>
    </location>
</feature>
<dbReference type="SUPFAM" id="SSF54160">
    <property type="entry name" value="Chromo domain-like"/>
    <property type="match status" value="1"/>
</dbReference>
<organism evidence="2 3">
    <name type="scientific">Globisporangium ultimum (strain ATCC 200006 / CBS 805.95 / DAOM BR144)</name>
    <name type="common">Pythium ultimum</name>
    <dbReference type="NCBI Taxonomy" id="431595"/>
    <lineage>
        <taxon>Eukaryota</taxon>
        <taxon>Sar</taxon>
        <taxon>Stramenopiles</taxon>
        <taxon>Oomycota</taxon>
        <taxon>Peronosporomycetes</taxon>
        <taxon>Pythiales</taxon>
        <taxon>Pythiaceae</taxon>
        <taxon>Globisporangium</taxon>
    </lineage>
</organism>
<protein>
    <recommendedName>
        <fullName evidence="4">Chromo domain-containing protein</fullName>
    </recommendedName>
</protein>
<dbReference type="Gene3D" id="2.40.50.40">
    <property type="match status" value="1"/>
</dbReference>
<evidence type="ECO:0008006" key="4">
    <source>
        <dbReference type="Google" id="ProtNLM"/>
    </source>
</evidence>
<evidence type="ECO:0000313" key="3">
    <source>
        <dbReference type="Proteomes" id="UP000019132"/>
    </source>
</evidence>
<dbReference type="eggNOG" id="ENOG502RWA8">
    <property type="taxonomic scope" value="Eukaryota"/>
</dbReference>